<keyword evidence="2" id="KW-1185">Reference proteome</keyword>
<sequence length="64" mass="7341">MTRLTEVSREDLQARRQAILERVGTSYEDLKARAEGRSLVGDEWSAWDELREIEFLLGDDEATG</sequence>
<organism evidence="1 2">
    <name type="scientific">Phytohabitans houttuyneae</name>
    <dbReference type="NCBI Taxonomy" id="1076126"/>
    <lineage>
        <taxon>Bacteria</taxon>
        <taxon>Bacillati</taxon>
        <taxon>Actinomycetota</taxon>
        <taxon>Actinomycetes</taxon>
        <taxon>Micromonosporales</taxon>
        <taxon>Micromonosporaceae</taxon>
    </lineage>
</organism>
<reference evidence="1 2" key="2">
    <citation type="submission" date="2020-03" db="EMBL/GenBank/DDBJ databases">
        <authorList>
            <person name="Ichikawa N."/>
            <person name="Kimura A."/>
            <person name="Kitahashi Y."/>
            <person name="Uohara A."/>
        </authorList>
    </citation>
    <scope>NUCLEOTIDE SEQUENCE [LARGE SCALE GENOMIC DNA]</scope>
    <source>
        <strain evidence="1 2">NBRC 108639</strain>
    </source>
</reference>
<evidence type="ECO:0008006" key="3">
    <source>
        <dbReference type="Google" id="ProtNLM"/>
    </source>
</evidence>
<reference evidence="1 2" key="1">
    <citation type="submission" date="2020-03" db="EMBL/GenBank/DDBJ databases">
        <title>Whole genome shotgun sequence of Phytohabitans houttuyneae NBRC 108639.</title>
        <authorList>
            <person name="Komaki H."/>
            <person name="Tamura T."/>
        </authorList>
    </citation>
    <scope>NUCLEOTIDE SEQUENCE [LARGE SCALE GENOMIC DNA]</scope>
    <source>
        <strain evidence="1 2">NBRC 108639</strain>
    </source>
</reference>
<accession>A0A6V8KCJ8</accession>
<dbReference type="AlphaFoldDB" id="A0A6V8KCJ8"/>
<dbReference type="Proteomes" id="UP000482800">
    <property type="component" value="Unassembled WGS sequence"/>
</dbReference>
<dbReference type="EMBL" id="BLPF01000001">
    <property type="protein sequence ID" value="GFJ80118.1"/>
    <property type="molecule type" value="Genomic_DNA"/>
</dbReference>
<name>A0A6V8KCJ8_9ACTN</name>
<proteinExistence type="predicted"/>
<evidence type="ECO:0000313" key="1">
    <source>
        <dbReference type="EMBL" id="GFJ80118.1"/>
    </source>
</evidence>
<protein>
    <recommendedName>
        <fullName evidence="3">Peptide chain release factor 2</fullName>
    </recommendedName>
</protein>
<gene>
    <name evidence="1" type="ORF">Phou_042980</name>
</gene>
<comment type="caution">
    <text evidence="1">The sequence shown here is derived from an EMBL/GenBank/DDBJ whole genome shotgun (WGS) entry which is preliminary data.</text>
</comment>
<evidence type="ECO:0000313" key="2">
    <source>
        <dbReference type="Proteomes" id="UP000482800"/>
    </source>
</evidence>